<dbReference type="AlphaFoldDB" id="A0A2N3LK42"/>
<comment type="caution">
    <text evidence="3">The sequence shown here is derived from an EMBL/GenBank/DDBJ whole genome shotgun (WGS) entry which is preliminary data.</text>
</comment>
<protein>
    <recommendedName>
        <fullName evidence="2">SGNH hydrolase-type esterase domain-containing protein</fullName>
    </recommendedName>
</protein>
<dbReference type="OrthoDB" id="26855at2"/>
<feature type="transmembrane region" description="Helical" evidence="1">
    <location>
        <begin position="6"/>
        <end position="24"/>
    </location>
</feature>
<dbReference type="InterPro" id="IPR036514">
    <property type="entry name" value="SGNH_hydro_sf"/>
</dbReference>
<evidence type="ECO:0000313" key="4">
    <source>
        <dbReference type="Proteomes" id="UP000233440"/>
    </source>
</evidence>
<accession>A0A2N3LK42</accession>
<dbReference type="Pfam" id="PF13472">
    <property type="entry name" value="Lipase_GDSL_2"/>
    <property type="match status" value="1"/>
</dbReference>
<feature type="domain" description="SGNH hydrolase-type esterase" evidence="2">
    <location>
        <begin position="65"/>
        <end position="253"/>
    </location>
</feature>
<evidence type="ECO:0000256" key="1">
    <source>
        <dbReference type="SAM" id="Phobius"/>
    </source>
</evidence>
<dbReference type="PANTHER" id="PTHR30383:SF27">
    <property type="entry name" value="SPORE GERMINATION LIPASE LIPC"/>
    <property type="match status" value="1"/>
</dbReference>
<proteinExistence type="predicted"/>
<dbReference type="PANTHER" id="PTHR30383">
    <property type="entry name" value="THIOESTERASE 1/PROTEASE 1/LYSOPHOSPHOLIPASE L1"/>
    <property type="match status" value="1"/>
</dbReference>
<keyword evidence="1" id="KW-1133">Transmembrane helix</keyword>
<dbReference type="RefSeq" id="WP_101354365.1">
    <property type="nucleotide sequence ID" value="NZ_PIQO01000007.1"/>
</dbReference>
<evidence type="ECO:0000259" key="2">
    <source>
        <dbReference type="Pfam" id="PF13472"/>
    </source>
</evidence>
<evidence type="ECO:0000313" key="3">
    <source>
        <dbReference type="EMBL" id="PKR85000.1"/>
    </source>
</evidence>
<dbReference type="EMBL" id="PIQO01000007">
    <property type="protein sequence ID" value="PKR85000.1"/>
    <property type="molecule type" value="Genomic_DNA"/>
</dbReference>
<keyword evidence="1" id="KW-0812">Transmembrane</keyword>
<dbReference type="GO" id="GO:0004622">
    <property type="term" value="F:phosphatidylcholine lysophospholipase activity"/>
    <property type="evidence" value="ECO:0007669"/>
    <property type="project" value="TreeGrafter"/>
</dbReference>
<sequence length="273" mass="30791">MKWLKFILIICIILTGGGAVWYYYPQYQISKLQKAAAMSTSNQHKKTSYIQYFAKKKIANIHLLAIGDSVIKGIGASQNKDFITQFSTELTHATGKPVVSENEGIPGITSSELNELIKQEKFDQGIKNADIITINVGGNDILRIAKQKNIYQAIQSFHTLQNDFENNLKQITMHIQKLNPKATLVYLELYNPLNPTNQYYGLANKLLPKWNINIYKAAEQIPSSIVVQTSKVINDKHLQYLSADGVHPNSKGYLAISRKMLYEFQHTAKPTST</sequence>
<reference evidence="3 4" key="1">
    <citation type="submission" date="2017-11" db="EMBL/GenBank/DDBJ databases">
        <title>Bacillus camelliae sp. nov., isolated from pu'er tea.</title>
        <authorList>
            <person name="Niu L."/>
        </authorList>
    </citation>
    <scope>NUCLEOTIDE SEQUENCE [LARGE SCALE GENOMIC DNA]</scope>
    <source>
        <strain evidence="3 4">7578-1</strain>
    </source>
</reference>
<gene>
    <name evidence="3" type="ORF">CWO92_11605</name>
</gene>
<dbReference type="SUPFAM" id="SSF52266">
    <property type="entry name" value="SGNH hydrolase"/>
    <property type="match status" value="1"/>
</dbReference>
<name>A0A2N3LK42_9BACI</name>
<dbReference type="InterPro" id="IPR013830">
    <property type="entry name" value="SGNH_hydro"/>
</dbReference>
<keyword evidence="4" id="KW-1185">Reference proteome</keyword>
<dbReference type="Gene3D" id="3.40.50.1110">
    <property type="entry name" value="SGNH hydrolase"/>
    <property type="match status" value="1"/>
</dbReference>
<dbReference type="InterPro" id="IPR051532">
    <property type="entry name" value="Ester_Hydrolysis_Enzymes"/>
</dbReference>
<dbReference type="Proteomes" id="UP000233440">
    <property type="component" value="Unassembled WGS sequence"/>
</dbReference>
<organism evidence="3 4">
    <name type="scientific">Heyndrickxia camelliae</name>
    <dbReference type="NCBI Taxonomy" id="1707093"/>
    <lineage>
        <taxon>Bacteria</taxon>
        <taxon>Bacillati</taxon>
        <taxon>Bacillota</taxon>
        <taxon>Bacilli</taxon>
        <taxon>Bacillales</taxon>
        <taxon>Bacillaceae</taxon>
        <taxon>Heyndrickxia</taxon>
    </lineage>
</organism>
<keyword evidence="1" id="KW-0472">Membrane</keyword>